<reference evidence="4 5" key="1">
    <citation type="submission" date="2020-10" db="EMBL/GenBank/DDBJ databases">
        <title>Connecting structure to function with the recovery of over 1000 high-quality activated sludge metagenome-assembled genomes encoding full-length rRNA genes using long-read sequencing.</title>
        <authorList>
            <person name="Singleton C.M."/>
            <person name="Petriglieri F."/>
            <person name="Kristensen J.M."/>
            <person name="Kirkegaard R.H."/>
            <person name="Michaelsen T.Y."/>
            <person name="Andersen M.H."/>
            <person name="Karst S.M."/>
            <person name="Dueholm M.S."/>
            <person name="Nielsen P.H."/>
            <person name="Albertsen M."/>
        </authorList>
    </citation>
    <scope>NUCLEOTIDE SEQUENCE [LARGE SCALE GENOMIC DNA]</scope>
    <source>
        <strain evidence="4">OdNE_18-Q3-R46-58_MAXAC.008</strain>
    </source>
</reference>
<dbReference type="Gene3D" id="2.60.120.260">
    <property type="entry name" value="Galactose-binding domain-like"/>
    <property type="match status" value="1"/>
</dbReference>
<dbReference type="SUPFAM" id="SSF53474">
    <property type="entry name" value="alpha/beta-Hydrolases"/>
    <property type="match status" value="1"/>
</dbReference>
<dbReference type="Pfam" id="PF08530">
    <property type="entry name" value="PepX_C"/>
    <property type="match status" value="1"/>
</dbReference>
<evidence type="ECO:0000259" key="3">
    <source>
        <dbReference type="SMART" id="SM00939"/>
    </source>
</evidence>
<protein>
    <submittedName>
        <fullName evidence="4">CocE/NonD family hydrolase</fullName>
    </submittedName>
</protein>
<dbReference type="InterPro" id="IPR000383">
    <property type="entry name" value="Xaa-Pro-like_dom"/>
</dbReference>
<comment type="caution">
    <text evidence="4">The sequence shown here is derived from an EMBL/GenBank/DDBJ whole genome shotgun (WGS) entry which is preliminary data.</text>
</comment>
<keyword evidence="1 4" id="KW-0378">Hydrolase</keyword>
<dbReference type="NCBIfam" id="TIGR00976">
    <property type="entry name" value="CocE_NonD"/>
    <property type="match status" value="1"/>
</dbReference>
<evidence type="ECO:0000256" key="2">
    <source>
        <dbReference type="SAM" id="SignalP"/>
    </source>
</evidence>
<dbReference type="Gene3D" id="3.40.50.1820">
    <property type="entry name" value="alpha/beta hydrolase"/>
    <property type="match status" value="1"/>
</dbReference>
<feature type="chain" id="PRO_5038095955" evidence="2">
    <location>
        <begin position="26"/>
        <end position="647"/>
    </location>
</feature>
<gene>
    <name evidence="4" type="ORF">IPN91_04595</name>
</gene>
<dbReference type="SUPFAM" id="SSF49785">
    <property type="entry name" value="Galactose-binding domain-like"/>
    <property type="match status" value="1"/>
</dbReference>
<dbReference type="AlphaFoldDB" id="A0A936K542"/>
<dbReference type="EMBL" id="JADKCH010000002">
    <property type="protein sequence ID" value="MBK8571923.1"/>
    <property type="molecule type" value="Genomic_DNA"/>
</dbReference>
<evidence type="ECO:0000313" key="4">
    <source>
        <dbReference type="EMBL" id="MBK8571923.1"/>
    </source>
</evidence>
<accession>A0A936K542</accession>
<sequence length="647" mass="71252">MSMARRPVSSSLLALLLGPALLAQAPKAALPSEMPAAFQEATGDWDYTRRVEMIPMRDGVKLHTIILVPKGAKGAPILLTRTPYNAVELTSHAHSAHLGPVLQGYDNVTDLIVEGGYIRVVQDVRGKYGSEGDYVMNRPLRGPLNGTAVDHSTDTYDTIDWLVKHLPESNGRVGILGISYDGFLPLMALVDPHPALKAAVPMNPMVDGWRGDDWFHHGAFRAQNLSYIYDQQATRGGDVKWWTSHFDDYDMFLQAGSTGALAKRRGMDQLGFWRKIAEHPSYDSFWQQQAMDRVLAERTGKGPLTVPTLLVHSLYDAEDLYGAIAVWKALKPKDSTDLLYLAMGPWNHGGQIGDGSSLGPLKFNQDTGLQFRQSVLKPFLDQHLKGGPKADLPPVSAFETGTNTWRKLLAWPMAGEGSAVQATPFYLRAGLVVSTTPPKADEGPFDAYVSDPAKPVPFRARPIQPVGYDKGLTWPQWLTDDQREASGRTDVLAYVSAPLKEPLRLAGEPVANLVAATSGTDSDWVVKVIDVYPDEVASQPHMGGFQLMVSADIFRGRYRESLAAPKALKPDAPLVYRFALPSANHVFLPGHRVMVQVQSSWFPLYDRNPQTFVPNIFFAKPEDYRPATQRIFHAPGLASCVELPVVK</sequence>
<feature type="signal peptide" evidence="2">
    <location>
        <begin position="1"/>
        <end position="25"/>
    </location>
</feature>
<dbReference type="Gene3D" id="1.10.3020.10">
    <property type="entry name" value="alpha-amino acid ester hydrolase ( Helical cap domain)"/>
    <property type="match status" value="1"/>
</dbReference>
<dbReference type="GO" id="GO:0008239">
    <property type="term" value="F:dipeptidyl-peptidase activity"/>
    <property type="evidence" value="ECO:0007669"/>
    <property type="project" value="InterPro"/>
</dbReference>
<dbReference type="SMART" id="SM00939">
    <property type="entry name" value="PepX_C"/>
    <property type="match status" value="1"/>
</dbReference>
<evidence type="ECO:0000313" key="5">
    <source>
        <dbReference type="Proteomes" id="UP000709959"/>
    </source>
</evidence>
<evidence type="ECO:0000256" key="1">
    <source>
        <dbReference type="ARBA" id="ARBA00022801"/>
    </source>
</evidence>
<dbReference type="InterPro" id="IPR005674">
    <property type="entry name" value="CocE/Ser_esterase"/>
</dbReference>
<dbReference type="Pfam" id="PF02129">
    <property type="entry name" value="Peptidase_S15"/>
    <property type="match status" value="1"/>
</dbReference>
<dbReference type="InterPro" id="IPR029058">
    <property type="entry name" value="AB_hydrolase_fold"/>
</dbReference>
<organism evidence="4 5">
    <name type="scientific">Candidatus Geothrix odensensis</name>
    <dbReference type="NCBI Taxonomy" id="2954440"/>
    <lineage>
        <taxon>Bacteria</taxon>
        <taxon>Pseudomonadati</taxon>
        <taxon>Acidobacteriota</taxon>
        <taxon>Holophagae</taxon>
        <taxon>Holophagales</taxon>
        <taxon>Holophagaceae</taxon>
        <taxon>Geothrix</taxon>
    </lineage>
</organism>
<dbReference type="Proteomes" id="UP000709959">
    <property type="component" value="Unassembled WGS sequence"/>
</dbReference>
<name>A0A936K542_9BACT</name>
<proteinExistence type="predicted"/>
<dbReference type="InterPro" id="IPR008979">
    <property type="entry name" value="Galactose-bd-like_sf"/>
</dbReference>
<keyword evidence="2" id="KW-0732">Signal</keyword>
<dbReference type="InterPro" id="IPR013736">
    <property type="entry name" value="Xaa-Pro_dipept_C"/>
</dbReference>
<feature type="domain" description="Xaa-Pro dipeptidyl-peptidase C-terminal" evidence="3">
    <location>
        <begin position="377"/>
        <end position="642"/>
    </location>
</feature>